<protein>
    <recommendedName>
        <fullName evidence="10">Radical SAM core domain-containing protein</fullName>
    </recommendedName>
</protein>
<gene>
    <name evidence="11" type="ORF">G7Y89_g8270</name>
</gene>
<dbReference type="SFLD" id="SFLDG01067">
    <property type="entry name" value="SPASM/twitch_domain_containing"/>
    <property type="match status" value="1"/>
</dbReference>
<dbReference type="EMBL" id="JAAMPI010000616">
    <property type="protein sequence ID" value="KAF4629874.1"/>
    <property type="molecule type" value="Genomic_DNA"/>
</dbReference>
<evidence type="ECO:0000256" key="7">
    <source>
        <dbReference type="ARBA" id="ARBA00023118"/>
    </source>
</evidence>
<dbReference type="Proteomes" id="UP000566819">
    <property type="component" value="Unassembled WGS sequence"/>
</dbReference>
<keyword evidence="9" id="KW-0472">Membrane</keyword>
<keyword evidence="3" id="KW-0949">S-adenosyl-L-methionine</keyword>
<dbReference type="InterPro" id="IPR058240">
    <property type="entry name" value="rSAM_sf"/>
</dbReference>
<dbReference type="SFLD" id="SFLDG01088">
    <property type="entry name" value="antiviral_proteins"/>
    <property type="match status" value="1"/>
</dbReference>
<keyword evidence="9" id="KW-1133">Transmembrane helix</keyword>
<evidence type="ECO:0000256" key="9">
    <source>
        <dbReference type="SAM" id="Phobius"/>
    </source>
</evidence>
<evidence type="ECO:0000256" key="5">
    <source>
        <dbReference type="ARBA" id="ARBA00023004"/>
    </source>
</evidence>
<keyword evidence="8" id="KW-0496">Mitochondrion</keyword>
<proteinExistence type="predicted"/>
<keyword evidence="7" id="KW-0051">Antiviral defense</keyword>
<dbReference type="CDD" id="cd01335">
    <property type="entry name" value="Radical_SAM"/>
    <property type="match status" value="1"/>
</dbReference>
<reference evidence="11 12" key="1">
    <citation type="submission" date="2020-03" db="EMBL/GenBank/DDBJ databases">
        <title>Draft Genome Sequence of Cudoniella acicularis.</title>
        <authorList>
            <person name="Buettner E."/>
            <person name="Kellner H."/>
        </authorList>
    </citation>
    <scope>NUCLEOTIDE SEQUENCE [LARGE SCALE GENOMIC DNA]</scope>
    <source>
        <strain evidence="11 12">DSM 108380</strain>
    </source>
</reference>
<dbReference type="PROSITE" id="PS51918">
    <property type="entry name" value="RADICAL_SAM"/>
    <property type="match status" value="1"/>
</dbReference>
<evidence type="ECO:0000313" key="12">
    <source>
        <dbReference type="Proteomes" id="UP000566819"/>
    </source>
</evidence>
<evidence type="ECO:0000313" key="11">
    <source>
        <dbReference type="EMBL" id="KAF4629874.1"/>
    </source>
</evidence>
<dbReference type="GO" id="GO:0051539">
    <property type="term" value="F:4 iron, 4 sulfur cluster binding"/>
    <property type="evidence" value="ECO:0007669"/>
    <property type="project" value="UniProtKB-KW"/>
</dbReference>
<evidence type="ECO:0000256" key="4">
    <source>
        <dbReference type="ARBA" id="ARBA00022723"/>
    </source>
</evidence>
<evidence type="ECO:0000256" key="1">
    <source>
        <dbReference type="ARBA" id="ARBA00001966"/>
    </source>
</evidence>
<dbReference type="GO" id="GO:0003824">
    <property type="term" value="F:catalytic activity"/>
    <property type="evidence" value="ECO:0007669"/>
    <property type="project" value="InterPro"/>
</dbReference>
<keyword evidence="2" id="KW-0004">4Fe-4S</keyword>
<dbReference type="SFLD" id="SFLDS00029">
    <property type="entry name" value="Radical_SAM"/>
    <property type="match status" value="1"/>
</dbReference>
<dbReference type="InterPro" id="IPR051196">
    <property type="entry name" value="RSAD2/Viperin_antiviral"/>
</dbReference>
<evidence type="ECO:0000256" key="3">
    <source>
        <dbReference type="ARBA" id="ARBA00022691"/>
    </source>
</evidence>
<dbReference type="PANTHER" id="PTHR21339:SF0">
    <property type="entry name" value="S-ADENOSYLMETHIONINE-DEPENDENT NUCLEOTIDE DEHYDRATASE RSAD2"/>
    <property type="match status" value="1"/>
</dbReference>
<sequence>MLSSILFSSPLITGIICASCIMIAAYLLNYINQLQQLSTAETPVSVNYHFSRKCNYECGFCFHTEKTSNILFLDEAKHGLKLLKEAGMKKLNFAGGEPFLYPMFLRELLRYGKRELEIESISIVSNGSKITEKFLRENAAFIDILGISCDSFDPKTNIKIGRGRRGENAEQLTKIAGWCRDFGIKFKVNTVVCSLNWDEDMTRPITLLQPFRWKVFQCLIVTGENDNEQRKRDARSFLVSDEQWKAFCDRHKDLKCFVPESNKMMKGSYLILDEYMRFLDKGDGEEKASESILDVGVRKAMTQVRWEQTTFVERGGFYDWTKASEAGCGSSGDKAKELQW</sequence>
<dbReference type="NCBIfam" id="NF038283">
    <property type="entry name" value="viperin_w_prok"/>
    <property type="match status" value="1"/>
</dbReference>
<evidence type="ECO:0000256" key="8">
    <source>
        <dbReference type="ARBA" id="ARBA00023128"/>
    </source>
</evidence>
<evidence type="ECO:0000256" key="6">
    <source>
        <dbReference type="ARBA" id="ARBA00023014"/>
    </source>
</evidence>
<dbReference type="GO" id="GO:0051607">
    <property type="term" value="P:defense response to virus"/>
    <property type="evidence" value="ECO:0007669"/>
    <property type="project" value="UniProtKB-KW"/>
</dbReference>
<dbReference type="PANTHER" id="PTHR21339">
    <property type="entry name" value="RADICAL S-ADENOSYL METHIONINE DOMAIN-CONTAINING PROTEIN 2"/>
    <property type="match status" value="1"/>
</dbReference>
<comment type="caution">
    <text evidence="11">The sequence shown here is derived from an EMBL/GenBank/DDBJ whole genome shotgun (WGS) entry which is preliminary data.</text>
</comment>
<comment type="cofactor">
    <cofactor evidence="1">
        <name>[4Fe-4S] cluster</name>
        <dbReference type="ChEBI" id="CHEBI:49883"/>
    </cofactor>
</comment>
<organism evidence="11 12">
    <name type="scientific">Cudoniella acicularis</name>
    <dbReference type="NCBI Taxonomy" id="354080"/>
    <lineage>
        <taxon>Eukaryota</taxon>
        <taxon>Fungi</taxon>
        <taxon>Dikarya</taxon>
        <taxon>Ascomycota</taxon>
        <taxon>Pezizomycotina</taxon>
        <taxon>Leotiomycetes</taxon>
        <taxon>Helotiales</taxon>
        <taxon>Tricladiaceae</taxon>
        <taxon>Cudoniella</taxon>
    </lineage>
</organism>
<keyword evidence="9" id="KW-0812">Transmembrane</keyword>
<dbReference type="InterPro" id="IPR013785">
    <property type="entry name" value="Aldolase_TIM"/>
</dbReference>
<evidence type="ECO:0000256" key="2">
    <source>
        <dbReference type="ARBA" id="ARBA00022485"/>
    </source>
</evidence>
<keyword evidence="6" id="KW-0411">Iron-sulfur</keyword>
<feature type="transmembrane region" description="Helical" evidence="9">
    <location>
        <begin position="6"/>
        <end position="28"/>
    </location>
</feature>
<dbReference type="AlphaFoldDB" id="A0A8H4RJN6"/>
<dbReference type="InterPro" id="IPR007197">
    <property type="entry name" value="rSAM"/>
</dbReference>
<dbReference type="Pfam" id="PF04055">
    <property type="entry name" value="Radical_SAM"/>
    <property type="match status" value="1"/>
</dbReference>
<keyword evidence="5" id="KW-0408">Iron</keyword>
<name>A0A8H4RJN6_9HELO</name>
<dbReference type="Gene3D" id="3.20.20.70">
    <property type="entry name" value="Aldolase class I"/>
    <property type="match status" value="1"/>
</dbReference>
<keyword evidence="12" id="KW-1185">Reference proteome</keyword>
<accession>A0A8H4RJN6</accession>
<keyword evidence="4" id="KW-0479">Metal-binding</keyword>
<dbReference type="OrthoDB" id="549750at2759"/>
<dbReference type="GO" id="GO:0046872">
    <property type="term" value="F:metal ion binding"/>
    <property type="evidence" value="ECO:0007669"/>
    <property type="project" value="UniProtKB-KW"/>
</dbReference>
<feature type="domain" description="Radical SAM core" evidence="10">
    <location>
        <begin position="40"/>
        <end position="260"/>
    </location>
</feature>
<dbReference type="InterPro" id="IPR006638">
    <property type="entry name" value="Elp3/MiaA/NifB-like_rSAM"/>
</dbReference>
<dbReference type="SUPFAM" id="SSF102114">
    <property type="entry name" value="Radical SAM enzymes"/>
    <property type="match status" value="1"/>
</dbReference>
<dbReference type="SMART" id="SM00729">
    <property type="entry name" value="Elp3"/>
    <property type="match status" value="1"/>
</dbReference>
<evidence type="ECO:0000259" key="10">
    <source>
        <dbReference type="PROSITE" id="PS51918"/>
    </source>
</evidence>
<dbReference type="SFLD" id="SFLDF00318">
    <property type="entry name" value="Viperin"/>
    <property type="match status" value="1"/>
</dbReference>